<dbReference type="PANTHER" id="PTHR37984">
    <property type="entry name" value="PROTEIN CBG26694"/>
    <property type="match status" value="1"/>
</dbReference>
<evidence type="ECO:0000259" key="1">
    <source>
        <dbReference type="PROSITE" id="PS50994"/>
    </source>
</evidence>
<dbReference type="PROSITE" id="PS50994">
    <property type="entry name" value="INTEGRASE"/>
    <property type="match status" value="1"/>
</dbReference>
<keyword evidence="3" id="KW-1185">Reference proteome</keyword>
<dbReference type="SUPFAM" id="SSF53098">
    <property type="entry name" value="Ribonuclease H-like"/>
    <property type="match status" value="1"/>
</dbReference>
<evidence type="ECO:0000313" key="3">
    <source>
        <dbReference type="Proteomes" id="UP001283361"/>
    </source>
</evidence>
<dbReference type="GO" id="GO:0003676">
    <property type="term" value="F:nucleic acid binding"/>
    <property type="evidence" value="ECO:0007669"/>
    <property type="project" value="InterPro"/>
</dbReference>
<dbReference type="AlphaFoldDB" id="A0AAE0YRU1"/>
<reference evidence="2" key="1">
    <citation type="journal article" date="2023" name="G3 (Bethesda)">
        <title>A reference genome for the long-term kleptoplast-retaining sea slug Elysia crispata morphotype clarki.</title>
        <authorList>
            <person name="Eastman K.E."/>
            <person name="Pendleton A.L."/>
            <person name="Shaikh M.A."/>
            <person name="Suttiyut T."/>
            <person name="Ogas R."/>
            <person name="Tomko P."/>
            <person name="Gavelis G."/>
            <person name="Widhalm J.R."/>
            <person name="Wisecaver J.H."/>
        </authorList>
    </citation>
    <scope>NUCLEOTIDE SEQUENCE</scope>
    <source>
        <strain evidence="2">ECLA1</strain>
    </source>
</reference>
<evidence type="ECO:0000313" key="2">
    <source>
        <dbReference type="EMBL" id="KAK3755543.1"/>
    </source>
</evidence>
<comment type="caution">
    <text evidence="2">The sequence shown here is derived from an EMBL/GenBank/DDBJ whole genome shotgun (WGS) entry which is preliminary data.</text>
</comment>
<dbReference type="InterPro" id="IPR036397">
    <property type="entry name" value="RNaseH_sf"/>
</dbReference>
<gene>
    <name evidence="2" type="ORF">RRG08_012765</name>
</gene>
<proteinExistence type="predicted"/>
<dbReference type="Gene3D" id="3.30.420.10">
    <property type="entry name" value="Ribonuclease H-like superfamily/Ribonuclease H"/>
    <property type="match status" value="1"/>
</dbReference>
<organism evidence="2 3">
    <name type="scientific">Elysia crispata</name>
    <name type="common">lettuce slug</name>
    <dbReference type="NCBI Taxonomy" id="231223"/>
    <lineage>
        <taxon>Eukaryota</taxon>
        <taxon>Metazoa</taxon>
        <taxon>Spiralia</taxon>
        <taxon>Lophotrochozoa</taxon>
        <taxon>Mollusca</taxon>
        <taxon>Gastropoda</taxon>
        <taxon>Heterobranchia</taxon>
        <taxon>Euthyneura</taxon>
        <taxon>Panpulmonata</taxon>
        <taxon>Sacoglossa</taxon>
        <taxon>Placobranchoidea</taxon>
        <taxon>Plakobranchidae</taxon>
        <taxon>Elysia</taxon>
    </lineage>
</organism>
<accession>A0AAE0YRU1</accession>
<dbReference type="GO" id="GO:0015074">
    <property type="term" value="P:DNA integration"/>
    <property type="evidence" value="ECO:0007669"/>
    <property type="project" value="InterPro"/>
</dbReference>
<dbReference type="EMBL" id="JAWDGP010005594">
    <property type="protein sequence ID" value="KAK3755543.1"/>
    <property type="molecule type" value="Genomic_DNA"/>
</dbReference>
<sequence length="173" mass="20202">MSVVKVLLKEWIPHYGVPRRFHSDQGKCFEADVIRGMCNHYGITKSQTSPYGVCERFNCSLHNLLIASRHHLIYIFTLSAEQKRRWPDFIQELVICYNATPHATTGQSPYFLLFGREPPLPVDVYLGRTPAKDEYSSAGDYLSRHLRRLHEMHIKFKRLLNSGRHHHLEELLC</sequence>
<feature type="domain" description="Integrase catalytic" evidence="1">
    <location>
        <begin position="1"/>
        <end position="117"/>
    </location>
</feature>
<dbReference type="Proteomes" id="UP001283361">
    <property type="component" value="Unassembled WGS sequence"/>
</dbReference>
<protein>
    <recommendedName>
        <fullName evidence="1">Integrase catalytic domain-containing protein</fullName>
    </recommendedName>
</protein>
<dbReference type="InterPro" id="IPR012337">
    <property type="entry name" value="RNaseH-like_sf"/>
</dbReference>
<name>A0AAE0YRU1_9GAST</name>
<dbReference type="InterPro" id="IPR001584">
    <property type="entry name" value="Integrase_cat-core"/>
</dbReference>
<dbReference type="InterPro" id="IPR050951">
    <property type="entry name" value="Retrovirus_Pol_polyprotein"/>
</dbReference>
<dbReference type="PANTHER" id="PTHR37984:SF15">
    <property type="entry name" value="INTEGRASE CATALYTIC DOMAIN-CONTAINING PROTEIN"/>
    <property type="match status" value="1"/>
</dbReference>